<evidence type="ECO:0000259" key="5">
    <source>
        <dbReference type="PROSITE" id="PS50835"/>
    </source>
</evidence>
<organism evidence="6 7">
    <name type="scientific">Ascaris lumbricoides</name>
    <name type="common">Giant roundworm</name>
    <dbReference type="NCBI Taxonomy" id="6252"/>
    <lineage>
        <taxon>Eukaryota</taxon>
        <taxon>Metazoa</taxon>
        <taxon>Ecdysozoa</taxon>
        <taxon>Nematoda</taxon>
        <taxon>Chromadorea</taxon>
        <taxon>Rhabditida</taxon>
        <taxon>Spirurina</taxon>
        <taxon>Ascaridomorpha</taxon>
        <taxon>Ascaridoidea</taxon>
        <taxon>Ascarididae</taxon>
        <taxon>Ascaris</taxon>
    </lineage>
</organism>
<keyword evidence="2" id="KW-1015">Disulfide bond</keyword>
<dbReference type="SMART" id="SM00408">
    <property type="entry name" value="IGc2"/>
    <property type="match status" value="1"/>
</dbReference>
<reference evidence="7" key="1">
    <citation type="submission" date="2023-03" db="UniProtKB">
        <authorList>
            <consortium name="WormBaseParasite"/>
        </authorList>
    </citation>
    <scope>IDENTIFICATION</scope>
</reference>
<dbReference type="SMART" id="SM00409">
    <property type="entry name" value="IG"/>
    <property type="match status" value="2"/>
</dbReference>
<evidence type="ECO:0000313" key="6">
    <source>
        <dbReference type="Proteomes" id="UP000036681"/>
    </source>
</evidence>
<protein>
    <submittedName>
        <fullName evidence="7">Ig-like domain-containing protein</fullName>
    </submittedName>
</protein>
<dbReference type="GO" id="GO:0005886">
    <property type="term" value="C:plasma membrane"/>
    <property type="evidence" value="ECO:0007669"/>
    <property type="project" value="TreeGrafter"/>
</dbReference>
<accession>A0A9J2Q4V2</accession>
<dbReference type="GO" id="GO:0007156">
    <property type="term" value="P:homophilic cell adhesion via plasma membrane adhesion molecules"/>
    <property type="evidence" value="ECO:0007669"/>
    <property type="project" value="TreeGrafter"/>
</dbReference>
<dbReference type="CDD" id="cd00096">
    <property type="entry name" value="Ig"/>
    <property type="match status" value="1"/>
</dbReference>
<keyword evidence="4" id="KW-0472">Membrane</keyword>
<keyword evidence="6" id="KW-1185">Reference proteome</keyword>
<dbReference type="InterPro" id="IPR003598">
    <property type="entry name" value="Ig_sub2"/>
</dbReference>
<keyword evidence="4" id="KW-0812">Transmembrane</keyword>
<keyword evidence="3" id="KW-0393">Immunoglobulin domain</keyword>
<dbReference type="AlphaFoldDB" id="A0A9J2Q4V2"/>
<feature type="domain" description="Ig-like" evidence="5">
    <location>
        <begin position="28"/>
        <end position="114"/>
    </location>
</feature>
<evidence type="ECO:0000256" key="3">
    <source>
        <dbReference type="ARBA" id="ARBA00023319"/>
    </source>
</evidence>
<proteinExistence type="predicted"/>
<dbReference type="InterPro" id="IPR050958">
    <property type="entry name" value="Cell_Adh-Cytoskel_Orgn"/>
</dbReference>
<evidence type="ECO:0000256" key="4">
    <source>
        <dbReference type="SAM" id="Phobius"/>
    </source>
</evidence>
<dbReference type="InterPro" id="IPR007110">
    <property type="entry name" value="Ig-like_dom"/>
</dbReference>
<dbReference type="PANTHER" id="PTHR45080:SF8">
    <property type="entry name" value="IG-LIKE DOMAIN-CONTAINING PROTEIN"/>
    <property type="match status" value="1"/>
</dbReference>
<evidence type="ECO:0000313" key="7">
    <source>
        <dbReference type="WBParaSite" id="ALUE_0001657401-mRNA-1"/>
    </source>
</evidence>
<keyword evidence="1" id="KW-0732">Signal</keyword>
<feature type="transmembrane region" description="Helical" evidence="4">
    <location>
        <begin position="243"/>
        <end position="268"/>
    </location>
</feature>
<dbReference type="PROSITE" id="PS50835">
    <property type="entry name" value="IG_LIKE"/>
    <property type="match status" value="2"/>
</dbReference>
<keyword evidence="4" id="KW-1133">Transmembrane helix</keyword>
<dbReference type="InterPro" id="IPR013783">
    <property type="entry name" value="Ig-like_fold"/>
</dbReference>
<dbReference type="Gene3D" id="2.60.40.10">
    <property type="entry name" value="Immunoglobulins"/>
    <property type="match status" value="2"/>
</dbReference>
<sequence length="370" mass="41922">MHLVEKKLDFQKAFLYLRRLKITFFRYSTTALMCEPVFTGNSGSAKWFHDGVIVANVTSTSNAVLHNRIYRSEQPVPDVGFLIITNISLGDEGEYWCRRDENGQEGDSVKIVIAYVDQFPHDSRPSFYPSRPSIGERVVAECPHTRAVPSPSITWFLNGETVDLSSRRVDVTSNGTLKISQFLVQDIGLYECVLSNFAGRTTAKIFIDAKRLRDGRFQDFKFSEVTDSSIFTSACRGLFQNGILWFLIGCLATSCVVLFYLLCAMLFLRPGARSRITLRPTLFLRSHPSLAPGFRKDKRDFNVNFSCVVLFYLLCAMLFLRPGARSRITLRPTLFLRSHPSLAPGFRKVIAPVPDLYRATRPSQNTPQML</sequence>
<evidence type="ECO:0000256" key="1">
    <source>
        <dbReference type="ARBA" id="ARBA00022729"/>
    </source>
</evidence>
<dbReference type="PANTHER" id="PTHR45080">
    <property type="entry name" value="CONTACTIN 5"/>
    <property type="match status" value="1"/>
</dbReference>
<dbReference type="InterPro" id="IPR036179">
    <property type="entry name" value="Ig-like_dom_sf"/>
</dbReference>
<dbReference type="WBParaSite" id="ALUE_0001657401-mRNA-1">
    <property type="protein sequence ID" value="ALUE_0001657401-mRNA-1"/>
    <property type="gene ID" value="ALUE_0001657401"/>
</dbReference>
<dbReference type="InterPro" id="IPR003599">
    <property type="entry name" value="Ig_sub"/>
</dbReference>
<name>A0A9J2Q4V2_ASCLU</name>
<feature type="domain" description="Ig-like" evidence="5">
    <location>
        <begin position="125"/>
        <end position="208"/>
    </location>
</feature>
<dbReference type="Pfam" id="PF13927">
    <property type="entry name" value="Ig_3"/>
    <property type="match status" value="1"/>
</dbReference>
<dbReference type="Proteomes" id="UP000036681">
    <property type="component" value="Unplaced"/>
</dbReference>
<dbReference type="SUPFAM" id="SSF48726">
    <property type="entry name" value="Immunoglobulin"/>
    <property type="match status" value="1"/>
</dbReference>
<feature type="transmembrane region" description="Helical" evidence="4">
    <location>
        <begin position="301"/>
        <end position="320"/>
    </location>
</feature>
<evidence type="ECO:0000256" key="2">
    <source>
        <dbReference type="ARBA" id="ARBA00023157"/>
    </source>
</evidence>